<dbReference type="InterPro" id="IPR050882">
    <property type="entry name" value="Prepilin_peptidase/N-MTase"/>
</dbReference>
<dbReference type="PANTHER" id="PTHR30487">
    <property type="entry name" value="TYPE 4 PREPILIN-LIKE PROTEINS LEADER PEPTIDE-PROCESSING ENZYME"/>
    <property type="match status" value="1"/>
</dbReference>
<comment type="caution">
    <text evidence="10">The sequence shown here is derived from an EMBL/GenBank/DDBJ whole genome shotgun (WGS) entry which is preliminary data.</text>
</comment>
<dbReference type="Pfam" id="PF01478">
    <property type="entry name" value="Peptidase_A24"/>
    <property type="match status" value="1"/>
</dbReference>
<evidence type="ECO:0000313" key="10">
    <source>
        <dbReference type="EMBL" id="MCS0498628.1"/>
    </source>
</evidence>
<dbReference type="InterPro" id="IPR010627">
    <property type="entry name" value="Prepilin_pept_A24_N"/>
</dbReference>
<dbReference type="Pfam" id="PF06750">
    <property type="entry name" value="A24_N_bact"/>
    <property type="match status" value="1"/>
</dbReference>
<reference evidence="10 11" key="1">
    <citation type="submission" date="2022-08" db="EMBL/GenBank/DDBJ databases">
        <authorList>
            <person name="Li F."/>
        </authorList>
    </citation>
    <scope>NUCLEOTIDE SEQUENCE [LARGE SCALE GENOMIC DNA]</scope>
    <source>
        <strain evidence="10 11">10F1B-8-1</strain>
    </source>
</reference>
<dbReference type="InterPro" id="IPR000045">
    <property type="entry name" value="Prepilin_IV_endopep_pep"/>
</dbReference>
<evidence type="ECO:0000256" key="5">
    <source>
        <dbReference type="ARBA" id="ARBA00022989"/>
    </source>
</evidence>
<feature type="transmembrane region" description="Helical" evidence="7">
    <location>
        <begin position="78"/>
        <end position="98"/>
    </location>
</feature>
<feature type="transmembrane region" description="Helical" evidence="7">
    <location>
        <begin position="165"/>
        <end position="185"/>
    </location>
</feature>
<feature type="domain" description="Prepilin type IV endopeptidase peptidase" evidence="8">
    <location>
        <begin position="117"/>
        <end position="227"/>
    </location>
</feature>
<evidence type="ECO:0000256" key="7">
    <source>
        <dbReference type="SAM" id="Phobius"/>
    </source>
</evidence>
<evidence type="ECO:0000256" key="3">
    <source>
        <dbReference type="ARBA" id="ARBA00022475"/>
    </source>
</evidence>
<keyword evidence="6 7" id="KW-0472">Membrane</keyword>
<comment type="similarity">
    <text evidence="2">Belongs to the peptidase A24 family.</text>
</comment>
<organism evidence="10 11">
    <name type="scientific">Protaetiibacter mangrovi</name>
    <dbReference type="NCBI Taxonomy" id="2970926"/>
    <lineage>
        <taxon>Bacteria</taxon>
        <taxon>Bacillati</taxon>
        <taxon>Actinomycetota</taxon>
        <taxon>Actinomycetes</taxon>
        <taxon>Micrococcales</taxon>
        <taxon>Microbacteriaceae</taxon>
        <taxon>Protaetiibacter</taxon>
    </lineage>
</organism>
<feature type="transmembrane region" description="Helical" evidence="7">
    <location>
        <begin position="140"/>
        <end position="159"/>
    </location>
</feature>
<proteinExistence type="inferred from homology"/>
<evidence type="ECO:0000256" key="1">
    <source>
        <dbReference type="ARBA" id="ARBA00004651"/>
    </source>
</evidence>
<feature type="transmembrane region" description="Helical" evidence="7">
    <location>
        <begin position="197"/>
        <end position="213"/>
    </location>
</feature>
<feature type="transmembrane region" description="Helical" evidence="7">
    <location>
        <begin position="6"/>
        <end position="24"/>
    </location>
</feature>
<feature type="domain" description="Prepilin peptidase A24 N-terminal" evidence="9">
    <location>
        <begin position="10"/>
        <end position="92"/>
    </location>
</feature>
<protein>
    <submittedName>
        <fullName evidence="10">Prepilin peptidase</fullName>
    </submittedName>
</protein>
<keyword evidence="3" id="KW-1003">Cell membrane</keyword>
<name>A0ABT1ZD48_9MICO</name>
<dbReference type="EMBL" id="JANTHX010000004">
    <property type="protein sequence ID" value="MCS0498628.1"/>
    <property type="molecule type" value="Genomic_DNA"/>
</dbReference>
<dbReference type="RefSeq" id="WP_258797610.1">
    <property type="nucleotide sequence ID" value="NZ_JANTHX010000004.1"/>
</dbReference>
<dbReference type="PANTHER" id="PTHR30487:SF0">
    <property type="entry name" value="PREPILIN LEADER PEPTIDASE_N-METHYLTRANSFERASE-RELATED"/>
    <property type="match status" value="1"/>
</dbReference>
<evidence type="ECO:0000256" key="2">
    <source>
        <dbReference type="ARBA" id="ARBA00005801"/>
    </source>
</evidence>
<dbReference type="Gene3D" id="1.20.120.1220">
    <property type="match status" value="1"/>
</dbReference>
<keyword evidence="4 7" id="KW-0812">Transmembrane</keyword>
<accession>A0ABT1ZD48</accession>
<feature type="transmembrane region" description="Helical" evidence="7">
    <location>
        <begin position="250"/>
        <end position="270"/>
    </location>
</feature>
<evidence type="ECO:0000256" key="6">
    <source>
        <dbReference type="ARBA" id="ARBA00023136"/>
    </source>
</evidence>
<keyword evidence="5 7" id="KW-1133">Transmembrane helix</keyword>
<evidence type="ECO:0000313" key="11">
    <source>
        <dbReference type="Proteomes" id="UP001205337"/>
    </source>
</evidence>
<dbReference type="Proteomes" id="UP001205337">
    <property type="component" value="Unassembled WGS sequence"/>
</dbReference>
<keyword evidence="11" id="KW-1185">Reference proteome</keyword>
<sequence>MPLLATVAGVTGLSIGSFLNVVVWRVPRGVSIVRPASACPGCGAEIRARDNVPVLSWLMLGRRCRDCRTPISARYPMVEALTALAFVLVALFFAPAIVQAETAAGVVGASLELVAFLVLAAVSIALSAIDVELRRLPNSIVLTAFIAGVVLLVPAVILLGRPELLISAVVGGAGSFAFYLLLALIGRGGMGMGDVKLAGVLGFYLGALGWAQLAVGVGAAFAVGAIAGAITLIVRRSLADRSLPFGPWMFLGAWIGIVGGESIAAAYLRFVGLG</sequence>
<feature type="transmembrane region" description="Helical" evidence="7">
    <location>
        <begin position="104"/>
        <end position="128"/>
    </location>
</feature>
<evidence type="ECO:0000256" key="4">
    <source>
        <dbReference type="ARBA" id="ARBA00022692"/>
    </source>
</evidence>
<comment type="subcellular location">
    <subcellularLocation>
        <location evidence="1">Cell membrane</location>
        <topology evidence="1">Multi-pass membrane protein</topology>
    </subcellularLocation>
</comment>
<evidence type="ECO:0000259" key="8">
    <source>
        <dbReference type="Pfam" id="PF01478"/>
    </source>
</evidence>
<evidence type="ECO:0000259" key="9">
    <source>
        <dbReference type="Pfam" id="PF06750"/>
    </source>
</evidence>
<gene>
    <name evidence="10" type="ORF">NUH29_03570</name>
</gene>